<evidence type="ECO:0000313" key="1">
    <source>
        <dbReference type="EMBL" id="KAK1133666.1"/>
    </source>
</evidence>
<dbReference type="AlphaFoldDB" id="A0AA40G9S9"/>
<protein>
    <submittedName>
        <fullName evidence="1">Uncharacterized protein</fullName>
    </submittedName>
</protein>
<reference evidence="1" key="1">
    <citation type="submission" date="2021-10" db="EMBL/GenBank/DDBJ databases">
        <title>Melipona bicolor Genome sequencing and assembly.</title>
        <authorList>
            <person name="Araujo N.S."/>
            <person name="Arias M.C."/>
        </authorList>
    </citation>
    <scope>NUCLEOTIDE SEQUENCE</scope>
    <source>
        <strain evidence="1">USP_2M_L1-L4_2017</strain>
        <tissue evidence="1">Whole body</tissue>
    </source>
</reference>
<accession>A0AA40G9S9</accession>
<comment type="caution">
    <text evidence="1">The sequence shown here is derived from an EMBL/GenBank/DDBJ whole genome shotgun (WGS) entry which is preliminary data.</text>
</comment>
<proteinExistence type="predicted"/>
<organism evidence="1 2">
    <name type="scientific">Melipona bicolor</name>
    <dbReference type="NCBI Taxonomy" id="60889"/>
    <lineage>
        <taxon>Eukaryota</taxon>
        <taxon>Metazoa</taxon>
        <taxon>Ecdysozoa</taxon>
        <taxon>Arthropoda</taxon>
        <taxon>Hexapoda</taxon>
        <taxon>Insecta</taxon>
        <taxon>Pterygota</taxon>
        <taxon>Neoptera</taxon>
        <taxon>Endopterygota</taxon>
        <taxon>Hymenoptera</taxon>
        <taxon>Apocrita</taxon>
        <taxon>Aculeata</taxon>
        <taxon>Apoidea</taxon>
        <taxon>Anthophila</taxon>
        <taxon>Apidae</taxon>
        <taxon>Melipona</taxon>
    </lineage>
</organism>
<evidence type="ECO:0000313" key="2">
    <source>
        <dbReference type="Proteomes" id="UP001177670"/>
    </source>
</evidence>
<keyword evidence="2" id="KW-1185">Reference proteome</keyword>
<dbReference type="Proteomes" id="UP001177670">
    <property type="component" value="Unassembled WGS sequence"/>
</dbReference>
<gene>
    <name evidence="1" type="ORF">K0M31_011459</name>
</gene>
<name>A0AA40G9S9_9HYME</name>
<sequence>MHNVPLTTNIGGSSQDTLILKRSTVRSTELDIPGELQFTSSSNTSLIIQLADLTTPTS</sequence>
<dbReference type="EMBL" id="JAHYIQ010000003">
    <property type="protein sequence ID" value="KAK1133666.1"/>
    <property type="molecule type" value="Genomic_DNA"/>
</dbReference>